<reference evidence="1 2" key="1">
    <citation type="submission" date="2022-04" db="EMBL/GenBank/DDBJ databases">
        <title>Roseobacter sp. WL0113 is a bacterium isolated from neritic sediment.</title>
        <authorList>
            <person name="Wang L."/>
            <person name="He W."/>
            <person name="Zhang D.-F."/>
        </authorList>
    </citation>
    <scope>NUCLEOTIDE SEQUENCE [LARGE SCALE GENOMIC DNA]</scope>
    <source>
        <strain evidence="1 2">WL0113</strain>
    </source>
</reference>
<dbReference type="InterPro" id="IPR019291">
    <property type="entry name" value="Host_attachment_protein"/>
</dbReference>
<organism evidence="1 2">
    <name type="scientific">Roseobacter sinensis</name>
    <dbReference type="NCBI Taxonomy" id="2931391"/>
    <lineage>
        <taxon>Bacteria</taxon>
        <taxon>Pseudomonadati</taxon>
        <taxon>Pseudomonadota</taxon>
        <taxon>Alphaproteobacteria</taxon>
        <taxon>Rhodobacterales</taxon>
        <taxon>Roseobacteraceae</taxon>
        <taxon>Roseobacter</taxon>
    </lineage>
</organism>
<sequence length="145" mass="15281">MKPIVTWIVLANAREARVLANRGPGSGLAPVPGQCWTAEDPDPPRDRAGVGHSIAGPAVSAVAQTDPHRRSSALFARKVMCALSGALAAEEFDRLVIVAGPLMLGLMRKAMDHRLKYTLIGEIDKDLSALPIAALATHLGDVMAV</sequence>
<comment type="caution">
    <text evidence="1">The sequence shown here is derived from an EMBL/GenBank/DDBJ whole genome shotgun (WGS) entry which is preliminary data.</text>
</comment>
<name>A0ABT3BD38_9RHOB</name>
<gene>
    <name evidence="1" type="ORF">MUB52_08655</name>
</gene>
<dbReference type="Proteomes" id="UP001208690">
    <property type="component" value="Unassembled WGS sequence"/>
</dbReference>
<protein>
    <submittedName>
        <fullName evidence="1">Host attachment protein</fullName>
    </submittedName>
</protein>
<dbReference type="EMBL" id="JALIEB010000004">
    <property type="protein sequence ID" value="MCV3271496.1"/>
    <property type="molecule type" value="Genomic_DNA"/>
</dbReference>
<evidence type="ECO:0000313" key="2">
    <source>
        <dbReference type="Proteomes" id="UP001208690"/>
    </source>
</evidence>
<evidence type="ECO:0000313" key="1">
    <source>
        <dbReference type="EMBL" id="MCV3271496.1"/>
    </source>
</evidence>
<dbReference type="RefSeq" id="WP_263843814.1">
    <property type="nucleotide sequence ID" value="NZ_JALIEB010000004.1"/>
</dbReference>
<proteinExistence type="predicted"/>
<accession>A0ABT3BD38</accession>
<dbReference type="Pfam" id="PF10116">
    <property type="entry name" value="Host_attach"/>
    <property type="match status" value="1"/>
</dbReference>
<keyword evidence="2" id="KW-1185">Reference proteome</keyword>